<evidence type="ECO:0000256" key="1">
    <source>
        <dbReference type="ARBA" id="ARBA00023172"/>
    </source>
</evidence>
<dbReference type="GO" id="GO:0003677">
    <property type="term" value="F:DNA binding"/>
    <property type="evidence" value="ECO:0007669"/>
    <property type="project" value="InterPro"/>
</dbReference>
<name>A0A1Q9W4X5_9MYCO</name>
<gene>
    <name evidence="2" type="ORF">BKG61_27555</name>
</gene>
<evidence type="ECO:0000313" key="2">
    <source>
        <dbReference type="EMBL" id="OHT89989.1"/>
    </source>
</evidence>
<comment type="caution">
    <text evidence="2">The sequence shown here is derived from an EMBL/GenBank/DDBJ whole genome shotgun (WGS) entry which is preliminary data.</text>
</comment>
<dbReference type="STRING" id="1908205.BKG60_25335"/>
<dbReference type="InterPro" id="IPR011010">
    <property type="entry name" value="DNA_brk_join_enz"/>
</dbReference>
<proteinExistence type="predicted"/>
<organism evidence="2 3">
    <name type="scientific">Mycobacterium syngnathidarum</name>
    <dbReference type="NCBI Taxonomy" id="1908205"/>
    <lineage>
        <taxon>Bacteria</taxon>
        <taxon>Bacillati</taxon>
        <taxon>Actinomycetota</taxon>
        <taxon>Actinomycetes</taxon>
        <taxon>Mycobacteriales</taxon>
        <taxon>Mycobacteriaceae</taxon>
        <taxon>Mycobacterium</taxon>
    </lineage>
</organism>
<dbReference type="GO" id="GO:0006310">
    <property type="term" value="P:DNA recombination"/>
    <property type="evidence" value="ECO:0007669"/>
    <property type="project" value="UniProtKB-KW"/>
</dbReference>
<dbReference type="EMBL" id="MLHV01000041">
    <property type="protein sequence ID" value="OHT89989.1"/>
    <property type="molecule type" value="Genomic_DNA"/>
</dbReference>
<dbReference type="Gene3D" id="1.10.443.10">
    <property type="entry name" value="Intergrase catalytic core"/>
    <property type="match status" value="1"/>
</dbReference>
<sequence>MHLNGVPTVVIAAWLGHQDPGFTLRTYAHSNHDALADAAAMLGSITTGKKMDAQ</sequence>
<dbReference type="GO" id="GO:0015074">
    <property type="term" value="P:DNA integration"/>
    <property type="evidence" value="ECO:0007669"/>
    <property type="project" value="InterPro"/>
</dbReference>
<keyword evidence="3" id="KW-1185">Reference proteome</keyword>
<dbReference type="SUPFAM" id="SSF56349">
    <property type="entry name" value="DNA breaking-rejoining enzymes"/>
    <property type="match status" value="1"/>
</dbReference>
<keyword evidence="1" id="KW-0233">DNA recombination</keyword>
<dbReference type="AlphaFoldDB" id="A0A1Q9W4X5"/>
<dbReference type="Proteomes" id="UP000179636">
    <property type="component" value="Unassembled WGS sequence"/>
</dbReference>
<dbReference type="InterPro" id="IPR013762">
    <property type="entry name" value="Integrase-like_cat_sf"/>
</dbReference>
<accession>A0A1Q9W4X5</accession>
<reference evidence="2 3" key="1">
    <citation type="submission" date="2016-10" db="EMBL/GenBank/DDBJ databases">
        <title>Evaluation of Human, Animal and Environmental Mycobacterium chelonae Isolates by Core Genome Phylogenomic Analysis, Targeted Gene Comparison, and Anti-microbial Susceptibility Patterns: A Tale of Mistaken Identities.</title>
        <authorList>
            <person name="Fogelson S.B."/>
            <person name="Camus A.C."/>
            <person name="Lorenz W."/>
            <person name="Vasireddy R."/>
            <person name="Vasireddy S."/>
            <person name="Smith T."/>
            <person name="Brown-Elliott B.A."/>
            <person name="Wallace R.J.Jr."/>
            <person name="Hasan N.A."/>
            <person name="Reischl U."/>
            <person name="Sanchez S."/>
        </authorList>
    </citation>
    <scope>NUCLEOTIDE SEQUENCE [LARGE SCALE GENOMIC DNA]</scope>
    <source>
        <strain evidence="2 3">24999</strain>
    </source>
</reference>
<protein>
    <submittedName>
        <fullName evidence="2">Recombinase XerD</fullName>
    </submittedName>
</protein>
<accession>A0A1S1JXM7</accession>
<evidence type="ECO:0000313" key="3">
    <source>
        <dbReference type="Proteomes" id="UP000179636"/>
    </source>
</evidence>